<dbReference type="InterPro" id="IPR046259">
    <property type="entry name" value="DUF6292"/>
</dbReference>
<organism evidence="2 3">
    <name type="scientific">Streptosporangium saharense</name>
    <dbReference type="NCBI Taxonomy" id="1706840"/>
    <lineage>
        <taxon>Bacteria</taxon>
        <taxon>Bacillati</taxon>
        <taxon>Actinomycetota</taxon>
        <taxon>Actinomycetes</taxon>
        <taxon>Streptosporangiales</taxon>
        <taxon>Streptosporangiaceae</taxon>
        <taxon>Streptosporangium</taxon>
    </lineage>
</organism>
<gene>
    <name evidence="2" type="ORF">FHS44_004978</name>
</gene>
<evidence type="ECO:0000259" key="1">
    <source>
        <dbReference type="Pfam" id="PF19809"/>
    </source>
</evidence>
<accession>A0A7W7QQM3</accession>
<dbReference type="RefSeq" id="WP_184718502.1">
    <property type="nucleotide sequence ID" value="NZ_JACHJP010000005.1"/>
</dbReference>
<feature type="domain" description="DUF6292" evidence="1">
    <location>
        <begin position="20"/>
        <end position="102"/>
    </location>
</feature>
<evidence type="ECO:0000313" key="3">
    <source>
        <dbReference type="Proteomes" id="UP000552644"/>
    </source>
</evidence>
<sequence>MGVKHVEPYTEEWRGQPSFYVSRVVEALGAQATGWWAGPCDPRAATILLTGGEALVWDEESGWRRGRYVSGDRERCTVLTEPRYLGGGLLPSPERVPAAVEDARAGVGNSTAWRPCYRSYRHYRDGFDLALNHYLAYADA</sequence>
<keyword evidence="3" id="KW-1185">Reference proteome</keyword>
<dbReference type="Proteomes" id="UP000552644">
    <property type="component" value="Unassembled WGS sequence"/>
</dbReference>
<dbReference type="AlphaFoldDB" id="A0A7W7QQM3"/>
<proteinExistence type="predicted"/>
<dbReference type="EMBL" id="JACHJP010000005">
    <property type="protein sequence ID" value="MBB4917858.1"/>
    <property type="molecule type" value="Genomic_DNA"/>
</dbReference>
<dbReference type="Pfam" id="PF19809">
    <property type="entry name" value="DUF6292"/>
    <property type="match status" value="1"/>
</dbReference>
<name>A0A7W7QQM3_9ACTN</name>
<evidence type="ECO:0000313" key="2">
    <source>
        <dbReference type="EMBL" id="MBB4917858.1"/>
    </source>
</evidence>
<reference evidence="2 3" key="1">
    <citation type="submission" date="2020-08" db="EMBL/GenBank/DDBJ databases">
        <title>Genomic Encyclopedia of Type Strains, Phase III (KMG-III): the genomes of soil and plant-associated and newly described type strains.</title>
        <authorList>
            <person name="Whitman W."/>
        </authorList>
    </citation>
    <scope>NUCLEOTIDE SEQUENCE [LARGE SCALE GENOMIC DNA]</scope>
    <source>
        <strain evidence="2 3">CECT 8840</strain>
    </source>
</reference>
<comment type="caution">
    <text evidence="2">The sequence shown here is derived from an EMBL/GenBank/DDBJ whole genome shotgun (WGS) entry which is preliminary data.</text>
</comment>
<protein>
    <recommendedName>
        <fullName evidence="1">DUF6292 domain-containing protein</fullName>
    </recommendedName>
</protein>